<proteinExistence type="inferred from homology"/>
<dbReference type="Gene3D" id="3.30.1150.10">
    <property type="match status" value="1"/>
</dbReference>
<evidence type="ECO:0000256" key="5">
    <source>
        <dbReference type="ARBA" id="ARBA00022519"/>
    </source>
</evidence>
<keyword evidence="4" id="KW-1003">Cell membrane</keyword>
<organism evidence="13 14">
    <name type="scientific">Rhodopseudomonas palustris</name>
    <dbReference type="NCBI Taxonomy" id="1076"/>
    <lineage>
        <taxon>Bacteria</taxon>
        <taxon>Pseudomonadati</taxon>
        <taxon>Pseudomonadota</taxon>
        <taxon>Alphaproteobacteria</taxon>
        <taxon>Hyphomicrobiales</taxon>
        <taxon>Nitrobacteraceae</taxon>
        <taxon>Rhodopseudomonas</taxon>
    </lineage>
</organism>
<evidence type="ECO:0000256" key="10">
    <source>
        <dbReference type="SAM" id="MobiDB-lite"/>
    </source>
</evidence>
<evidence type="ECO:0000256" key="8">
    <source>
        <dbReference type="ARBA" id="ARBA00022989"/>
    </source>
</evidence>
<name>A0A933S0N3_RHOPL</name>
<feature type="region of interest" description="Disordered" evidence="10">
    <location>
        <begin position="124"/>
        <end position="196"/>
    </location>
</feature>
<comment type="caution">
    <text evidence="13">The sequence shown here is derived from an EMBL/GenBank/DDBJ whole genome shotgun (WGS) entry which is preliminary data.</text>
</comment>
<keyword evidence="7" id="KW-0653">Protein transport</keyword>
<evidence type="ECO:0000256" key="9">
    <source>
        <dbReference type="ARBA" id="ARBA00023136"/>
    </source>
</evidence>
<evidence type="ECO:0000259" key="12">
    <source>
        <dbReference type="PROSITE" id="PS52015"/>
    </source>
</evidence>
<evidence type="ECO:0000256" key="4">
    <source>
        <dbReference type="ARBA" id="ARBA00022475"/>
    </source>
</evidence>
<dbReference type="InterPro" id="IPR006260">
    <property type="entry name" value="TonB/TolA_C"/>
</dbReference>
<sequence length="292" mass="30944">MNAFALHEQVDTGRTSQWMLSAVAIVAAHLGLIVAAVAWYQQASPPGVEMPAIMVDLSPAPSAPAVQKQDLAPGPQMQQAHAAPQPVEPEQPNQTPTPPEPPKPVAAQQAEPVPVAPAPEVVVPTPAKELPKPQVVRPEPTRAERVKPDPVKRKPERTEAKPASREPPAPRTTAAPRAERQASLQSSPQAGRAAAAAALPSYRDRLAAHLARFKQYPSSSKAAGEQGTAMLSFTVGRHGEVLGSRLARSSGHAALDAETMAMIRRAQPLPSFPPEMTQSSLGFTVPVNFSLR</sequence>
<feature type="compositionally biased region" description="Low complexity" evidence="10">
    <location>
        <begin position="72"/>
        <end position="94"/>
    </location>
</feature>
<evidence type="ECO:0000256" key="11">
    <source>
        <dbReference type="SAM" id="Phobius"/>
    </source>
</evidence>
<accession>A0A933S0N3</accession>
<dbReference type="Proteomes" id="UP000782519">
    <property type="component" value="Unassembled WGS sequence"/>
</dbReference>
<comment type="similarity">
    <text evidence="2">Belongs to the TonB family.</text>
</comment>
<feature type="domain" description="TonB C-terminal" evidence="12">
    <location>
        <begin position="201"/>
        <end position="292"/>
    </location>
</feature>
<evidence type="ECO:0000256" key="2">
    <source>
        <dbReference type="ARBA" id="ARBA00006555"/>
    </source>
</evidence>
<evidence type="ECO:0000256" key="3">
    <source>
        <dbReference type="ARBA" id="ARBA00022448"/>
    </source>
</evidence>
<dbReference type="PANTHER" id="PTHR33446">
    <property type="entry name" value="PROTEIN TONB-RELATED"/>
    <property type="match status" value="1"/>
</dbReference>
<dbReference type="GO" id="GO:0005886">
    <property type="term" value="C:plasma membrane"/>
    <property type="evidence" value="ECO:0007669"/>
    <property type="project" value="UniProtKB-SubCell"/>
</dbReference>
<dbReference type="NCBIfam" id="TIGR01352">
    <property type="entry name" value="tonB_Cterm"/>
    <property type="match status" value="1"/>
</dbReference>
<keyword evidence="5" id="KW-0997">Cell inner membrane</keyword>
<evidence type="ECO:0000256" key="1">
    <source>
        <dbReference type="ARBA" id="ARBA00004383"/>
    </source>
</evidence>
<keyword evidence="3" id="KW-0813">Transport</keyword>
<dbReference type="GO" id="GO:0055085">
    <property type="term" value="P:transmembrane transport"/>
    <property type="evidence" value="ECO:0007669"/>
    <property type="project" value="InterPro"/>
</dbReference>
<dbReference type="Pfam" id="PF03544">
    <property type="entry name" value="TonB_C"/>
    <property type="match status" value="1"/>
</dbReference>
<dbReference type="InterPro" id="IPR051045">
    <property type="entry name" value="TonB-dependent_transducer"/>
</dbReference>
<dbReference type="InterPro" id="IPR037682">
    <property type="entry name" value="TonB_C"/>
</dbReference>
<protein>
    <submittedName>
        <fullName evidence="13">Energy transducer TonB</fullName>
    </submittedName>
</protein>
<comment type="subcellular location">
    <subcellularLocation>
        <location evidence="1">Cell inner membrane</location>
        <topology evidence="1">Single-pass membrane protein</topology>
        <orientation evidence="1">Periplasmic side</orientation>
    </subcellularLocation>
</comment>
<dbReference type="EMBL" id="JACRJB010000046">
    <property type="protein sequence ID" value="MBI5130874.1"/>
    <property type="molecule type" value="Genomic_DNA"/>
</dbReference>
<feature type="compositionally biased region" description="Pro residues" evidence="10">
    <location>
        <begin position="95"/>
        <end position="104"/>
    </location>
</feature>
<dbReference type="SUPFAM" id="SSF74653">
    <property type="entry name" value="TolA/TonB C-terminal domain"/>
    <property type="match status" value="1"/>
</dbReference>
<dbReference type="AlphaFoldDB" id="A0A933S0N3"/>
<gene>
    <name evidence="13" type="ORF">HZA66_15645</name>
</gene>
<reference evidence="13" key="1">
    <citation type="submission" date="2020-07" db="EMBL/GenBank/DDBJ databases">
        <title>Huge and variable diversity of episymbiotic CPR bacteria and DPANN archaea in groundwater ecosystems.</title>
        <authorList>
            <person name="He C.Y."/>
            <person name="Keren R."/>
            <person name="Whittaker M."/>
            <person name="Farag I.F."/>
            <person name="Doudna J."/>
            <person name="Cate J.H.D."/>
            <person name="Banfield J.F."/>
        </authorList>
    </citation>
    <scope>NUCLEOTIDE SEQUENCE</scope>
    <source>
        <strain evidence="13">NC_groundwater_1818_Pr3_B-0.1um_66_35</strain>
    </source>
</reference>
<evidence type="ECO:0000256" key="7">
    <source>
        <dbReference type="ARBA" id="ARBA00022927"/>
    </source>
</evidence>
<dbReference type="GO" id="GO:0015031">
    <property type="term" value="P:protein transport"/>
    <property type="evidence" value="ECO:0007669"/>
    <property type="project" value="UniProtKB-KW"/>
</dbReference>
<evidence type="ECO:0000313" key="14">
    <source>
        <dbReference type="Proteomes" id="UP000782519"/>
    </source>
</evidence>
<dbReference type="PROSITE" id="PS52015">
    <property type="entry name" value="TONB_CTD"/>
    <property type="match status" value="1"/>
</dbReference>
<evidence type="ECO:0000256" key="6">
    <source>
        <dbReference type="ARBA" id="ARBA00022692"/>
    </source>
</evidence>
<evidence type="ECO:0000313" key="13">
    <source>
        <dbReference type="EMBL" id="MBI5130874.1"/>
    </source>
</evidence>
<dbReference type="PANTHER" id="PTHR33446:SF13">
    <property type="entry name" value="TONB PROTEIN"/>
    <property type="match status" value="1"/>
</dbReference>
<feature type="compositionally biased region" description="Basic and acidic residues" evidence="10">
    <location>
        <begin position="139"/>
        <end position="164"/>
    </location>
</feature>
<feature type="transmembrane region" description="Helical" evidence="11">
    <location>
        <begin position="18"/>
        <end position="40"/>
    </location>
</feature>
<feature type="region of interest" description="Disordered" evidence="10">
    <location>
        <begin position="64"/>
        <end position="111"/>
    </location>
</feature>
<keyword evidence="6 11" id="KW-0812">Transmembrane</keyword>
<keyword evidence="9 11" id="KW-0472">Membrane</keyword>
<keyword evidence="8 11" id="KW-1133">Transmembrane helix</keyword>